<protein>
    <recommendedName>
        <fullName evidence="1">Retrotransposon gag domain-containing protein</fullName>
    </recommendedName>
</protein>
<keyword evidence="3" id="KW-1185">Reference proteome</keyword>
<proteinExistence type="predicted"/>
<dbReference type="InterPro" id="IPR032567">
    <property type="entry name" value="RTL1-rel"/>
</dbReference>
<sequence>MEDCRRYSNAVVNNDFDVDYFEMYSVDPSVWIQCSRMQFLGPTKRWIQSVTDKLKTMTWSEFCQALHTCFDRDQHEFLLRKMNCICQTSSVQDYADHFSELVDQLTAYDSSTNALHYITRFLDGLNANIHAVLLVQRLDSLDIAYTLALLQEEAGEPFRKHEFRPWNQKGGYQQPPRQDHVQAAAADKNVLLQKPMDKKLADLKAFRRARGLCDHYGDKWNHEHKCAAQVGLSVLDELYALFTDEVTEDCPTTEEEPDDDAAQICYCLSADNVAGSGPKVDWRQRWLRIPYNGVTVRLHGIVPTPSDNADELLVQIFSMTATSSAQSSDLPPAVSQLLLEFPEVVSPPTKLPPKRDCDHTIPLIEGAWPVNVRPYRYPPALKDEIEAQVDAMLQQGLIQPSTSPFNSPVLLKNTLFLWTSDHAKAFESLKHSLSSAPILALPDFSQ</sequence>
<evidence type="ECO:0000259" key="1">
    <source>
        <dbReference type="Pfam" id="PF03732"/>
    </source>
</evidence>
<dbReference type="Pfam" id="PF03732">
    <property type="entry name" value="Retrotrans_gag"/>
    <property type="match status" value="1"/>
</dbReference>
<evidence type="ECO:0000313" key="2">
    <source>
        <dbReference type="EMBL" id="CAD6206607.1"/>
    </source>
</evidence>
<dbReference type="EMBL" id="CAJGYO010000001">
    <property type="protein sequence ID" value="CAD6206607.1"/>
    <property type="molecule type" value="Genomic_DNA"/>
</dbReference>
<dbReference type="Proteomes" id="UP000604825">
    <property type="component" value="Unassembled WGS sequence"/>
</dbReference>
<dbReference type="PANTHER" id="PTHR15503">
    <property type="entry name" value="LDOC1 RELATED"/>
    <property type="match status" value="1"/>
</dbReference>
<reference evidence="2" key="1">
    <citation type="submission" date="2020-10" db="EMBL/GenBank/DDBJ databases">
        <authorList>
            <person name="Han B."/>
            <person name="Lu T."/>
            <person name="Zhao Q."/>
            <person name="Huang X."/>
            <person name="Zhao Y."/>
        </authorList>
    </citation>
    <scope>NUCLEOTIDE SEQUENCE</scope>
</reference>
<organism evidence="2 3">
    <name type="scientific">Miscanthus lutarioriparius</name>
    <dbReference type="NCBI Taxonomy" id="422564"/>
    <lineage>
        <taxon>Eukaryota</taxon>
        <taxon>Viridiplantae</taxon>
        <taxon>Streptophyta</taxon>
        <taxon>Embryophyta</taxon>
        <taxon>Tracheophyta</taxon>
        <taxon>Spermatophyta</taxon>
        <taxon>Magnoliopsida</taxon>
        <taxon>Liliopsida</taxon>
        <taxon>Poales</taxon>
        <taxon>Poaceae</taxon>
        <taxon>PACMAD clade</taxon>
        <taxon>Panicoideae</taxon>
        <taxon>Andropogonodae</taxon>
        <taxon>Andropogoneae</taxon>
        <taxon>Saccharinae</taxon>
        <taxon>Miscanthus</taxon>
    </lineage>
</organism>
<gene>
    <name evidence="2" type="ORF">NCGR_LOCUS4290</name>
</gene>
<dbReference type="OrthoDB" id="696709at2759"/>
<dbReference type="AlphaFoldDB" id="A0A811MLZ6"/>
<evidence type="ECO:0000313" key="3">
    <source>
        <dbReference type="Proteomes" id="UP000604825"/>
    </source>
</evidence>
<dbReference type="Gene3D" id="3.10.10.10">
    <property type="entry name" value="HIV Type 1 Reverse Transcriptase, subunit A, domain 1"/>
    <property type="match status" value="1"/>
</dbReference>
<dbReference type="InterPro" id="IPR043502">
    <property type="entry name" value="DNA/RNA_pol_sf"/>
</dbReference>
<accession>A0A811MLZ6</accession>
<feature type="domain" description="Retrotransposon gag" evidence="1">
    <location>
        <begin position="37"/>
        <end position="126"/>
    </location>
</feature>
<name>A0A811MLZ6_9POAL</name>
<comment type="caution">
    <text evidence="2">The sequence shown here is derived from an EMBL/GenBank/DDBJ whole genome shotgun (WGS) entry which is preliminary data.</text>
</comment>
<dbReference type="PANTHER" id="PTHR15503:SF22">
    <property type="entry name" value="TRANSPOSON TY3-I GAG POLYPROTEIN"/>
    <property type="match status" value="1"/>
</dbReference>
<dbReference type="InterPro" id="IPR005162">
    <property type="entry name" value="Retrotrans_gag_dom"/>
</dbReference>
<dbReference type="SUPFAM" id="SSF56672">
    <property type="entry name" value="DNA/RNA polymerases"/>
    <property type="match status" value="1"/>
</dbReference>